<dbReference type="Pfam" id="PF18962">
    <property type="entry name" value="Por_Secre_tail"/>
    <property type="match status" value="1"/>
</dbReference>
<dbReference type="NCBIfam" id="TIGR02167">
    <property type="entry name" value="Liste_lipo_26"/>
    <property type="match status" value="7"/>
</dbReference>
<dbReference type="EMBL" id="JAERSE020000003">
    <property type="protein sequence ID" value="MCA6067661.1"/>
    <property type="molecule type" value="Genomic_DNA"/>
</dbReference>
<feature type="signal peptide" evidence="2">
    <location>
        <begin position="1"/>
        <end position="20"/>
    </location>
</feature>
<dbReference type="InterPro" id="IPR005046">
    <property type="entry name" value="DUF285"/>
</dbReference>
<evidence type="ECO:0000313" key="5">
    <source>
        <dbReference type="Proteomes" id="UP000618240"/>
    </source>
</evidence>
<sequence length="603" mass="67473">MFKKLLTVLLFSLLFQSISAQNEFITIWKPNMISNMVVTAPYPAGSNQIWFPGIGSNYTINWEEVGYPSHNGTMNNVTSTAQVLIDFGTSLNPTTAQATYKVKVSNGNGSFQKMLPSEIGTTGWIFNGNIDKLMEISQWGNIQWTSMNNAFANCYNVKNTASDIPNLSNVTDMSGMFRNATNFTSIISINNWDTSSVQDMSYLFSATLVFNSPLGNWNTSNVTTMSNMFSNAKIFNQPLNTWQTSKVTDMTALFKGAQAFDQPLNNWNTSMVTSLVDIFSNAKVFNQPINSWDTSKVTDLTGAFGFATNFNQPLNNWNTSNVTKLTRTFIGAVLFNQNINSWNTSKVTDMSYTFSEAMAYNQPLSSWDTSQVTNISYMFHFIPVFNQPIGNWNTGKVTNMEHILHACTAFNQSLEDWDVHAVTNMDVMFTSATSFNYPLEKWNLNSLTTAAVMINSAGMDCVNYSKTLVGWANNSNTPNNINLGFVSGLTYSNNIASYRDTLLNSKGWAFTGDISGACEFHLGVSDYEHDNEFSVYPNPATDVLYLKNIRDIKSYKILDFSGRIIIQNSLNSNHISIKELKIGNYILMITTSDKTYTVKFIKQ</sequence>
<reference evidence="4 5" key="1">
    <citation type="submission" date="2021-09" db="EMBL/GenBank/DDBJ databases">
        <title>Genome sequencing and assembly of Chryseobacterium sp. RG1.</title>
        <authorList>
            <person name="Chhetri G."/>
        </authorList>
    </citation>
    <scope>NUCLEOTIDE SEQUENCE [LARGE SCALE GENOMIC DNA]</scope>
    <source>
        <strain evidence="4 5">RG1</strain>
    </source>
</reference>
<dbReference type="InterPro" id="IPR011889">
    <property type="entry name" value="Liste_lipo_26"/>
</dbReference>
<gene>
    <name evidence="4" type="ORF">JI747_010765</name>
</gene>
<keyword evidence="1 2" id="KW-0732">Signal</keyword>
<accession>A0ABS8A0Y9</accession>
<evidence type="ECO:0000259" key="3">
    <source>
        <dbReference type="Pfam" id="PF18962"/>
    </source>
</evidence>
<feature type="domain" description="Secretion system C-terminal sorting" evidence="3">
    <location>
        <begin position="535"/>
        <end position="601"/>
    </location>
</feature>
<dbReference type="Pfam" id="PF03382">
    <property type="entry name" value="DUF285"/>
    <property type="match status" value="2"/>
</dbReference>
<organism evidence="4 5">
    <name type="scientific">Chryseobacterium tagetis</name>
    <dbReference type="NCBI Taxonomy" id="2801334"/>
    <lineage>
        <taxon>Bacteria</taxon>
        <taxon>Pseudomonadati</taxon>
        <taxon>Bacteroidota</taxon>
        <taxon>Flavobacteriia</taxon>
        <taxon>Flavobacteriales</taxon>
        <taxon>Weeksellaceae</taxon>
        <taxon>Chryseobacterium group</taxon>
        <taxon>Chryseobacterium</taxon>
    </lineage>
</organism>
<feature type="chain" id="PRO_5046862831" evidence="2">
    <location>
        <begin position="21"/>
        <end position="603"/>
    </location>
</feature>
<evidence type="ECO:0000256" key="1">
    <source>
        <dbReference type="ARBA" id="ARBA00022729"/>
    </source>
</evidence>
<evidence type="ECO:0000313" key="4">
    <source>
        <dbReference type="EMBL" id="MCA6067661.1"/>
    </source>
</evidence>
<dbReference type="InterPro" id="IPR026444">
    <property type="entry name" value="Secre_tail"/>
</dbReference>
<name>A0ABS8A0Y9_9FLAO</name>
<dbReference type="Proteomes" id="UP000618240">
    <property type="component" value="Unassembled WGS sequence"/>
</dbReference>
<dbReference type="RefSeq" id="WP_225688539.1">
    <property type="nucleotide sequence ID" value="NZ_JAERSE020000003.1"/>
</dbReference>
<protein>
    <submittedName>
        <fullName evidence="4">BspA family leucine-rich repeat surface protein</fullName>
    </submittedName>
</protein>
<evidence type="ECO:0000256" key="2">
    <source>
        <dbReference type="SAM" id="SignalP"/>
    </source>
</evidence>
<dbReference type="NCBIfam" id="TIGR04183">
    <property type="entry name" value="Por_Secre_tail"/>
    <property type="match status" value="1"/>
</dbReference>
<comment type="caution">
    <text evidence="4">The sequence shown here is derived from an EMBL/GenBank/DDBJ whole genome shotgun (WGS) entry which is preliminary data.</text>
</comment>
<proteinExistence type="predicted"/>
<keyword evidence="5" id="KW-1185">Reference proteome</keyword>